<reference evidence="9" key="1">
    <citation type="submission" date="2019-08" db="EMBL/GenBank/DDBJ databases">
        <authorList>
            <person name="Kucharzyk K."/>
            <person name="Murdoch R.W."/>
            <person name="Higgins S."/>
            <person name="Loffler F."/>
        </authorList>
    </citation>
    <scope>NUCLEOTIDE SEQUENCE</scope>
</reference>
<proteinExistence type="inferred from homology"/>
<sequence>MQGLFGTQGMLYASLALIPLRVLMWSAGLSLYTVTSPKTMMRNLLTHPCIVAVYIGFGVMLSPWPLPAVAQGTLNALGSCTTAVSMLVIGSILSEVRLRSLFDRSAFIYSAVRLLFIPVTVLLLLRLLGFDPLIANTVTLLSAMPAASTTAILASKCGGDAPFAAQIVCVSTALSVITLPLVCLLF</sequence>
<evidence type="ECO:0000256" key="3">
    <source>
        <dbReference type="ARBA" id="ARBA00022448"/>
    </source>
</evidence>
<dbReference type="AlphaFoldDB" id="A0A645CGR8"/>
<evidence type="ECO:0008006" key="10">
    <source>
        <dbReference type="Google" id="ProtNLM"/>
    </source>
</evidence>
<accession>A0A645CGR8</accession>
<gene>
    <name evidence="9" type="ORF">SDC9_123047</name>
</gene>
<keyword evidence="3" id="KW-0813">Transport</keyword>
<evidence type="ECO:0000256" key="1">
    <source>
        <dbReference type="ARBA" id="ARBA00004651"/>
    </source>
</evidence>
<keyword evidence="7 8" id="KW-0472">Membrane</keyword>
<dbReference type="GO" id="GO:0055085">
    <property type="term" value="P:transmembrane transport"/>
    <property type="evidence" value="ECO:0007669"/>
    <property type="project" value="InterPro"/>
</dbReference>
<feature type="transmembrane region" description="Helical" evidence="8">
    <location>
        <begin position="12"/>
        <end position="32"/>
    </location>
</feature>
<keyword evidence="4" id="KW-1003">Cell membrane</keyword>
<comment type="caution">
    <text evidence="9">The sequence shown here is derived from an EMBL/GenBank/DDBJ whole genome shotgun (WGS) entry which is preliminary data.</text>
</comment>
<keyword evidence="6 8" id="KW-1133">Transmembrane helix</keyword>
<evidence type="ECO:0000256" key="6">
    <source>
        <dbReference type="ARBA" id="ARBA00022989"/>
    </source>
</evidence>
<dbReference type="Pfam" id="PF03547">
    <property type="entry name" value="Mem_trans"/>
    <property type="match status" value="1"/>
</dbReference>
<feature type="transmembrane region" description="Helical" evidence="8">
    <location>
        <begin position="76"/>
        <end position="94"/>
    </location>
</feature>
<protein>
    <recommendedName>
        <fullName evidence="10">Membrane transport protein</fullName>
    </recommendedName>
</protein>
<evidence type="ECO:0000256" key="2">
    <source>
        <dbReference type="ARBA" id="ARBA00010145"/>
    </source>
</evidence>
<name>A0A645CGR8_9ZZZZ</name>
<dbReference type="PANTHER" id="PTHR36838">
    <property type="entry name" value="AUXIN EFFLUX CARRIER FAMILY PROTEIN"/>
    <property type="match status" value="1"/>
</dbReference>
<evidence type="ECO:0000313" key="9">
    <source>
        <dbReference type="EMBL" id="MPM76052.1"/>
    </source>
</evidence>
<organism evidence="9">
    <name type="scientific">bioreactor metagenome</name>
    <dbReference type="NCBI Taxonomy" id="1076179"/>
    <lineage>
        <taxon>unclassified sequences</taxon>
        <taxon>metagenomes</taxon>
        <taxon>ecological metagenomes</taxon>
    </lineage>
</organism>
<evidence type="ECO:0000256" key="8">
    <source>
        <dbReference type="SAM" id="Phobius"/>
    </source>
</evidence>
<dbReference type="GO" id="GO:0005886">
    <property type="term" value="C:plasma membrane"/>
    <property type="evidence" value="ECO:0007669"/>
    <property type="project" value="UniProtKB-SubCell"/>
</dbReference>
<feature type="transmembrane region" description="Helical" evidence="8">
    <location>
        <begin position="106"/>
        <end position="127"/>
    </location>
</feature>
<dbReference type="Gene3D" id="1.20.1530.20">
    <property type="match status" value="1"/>
</dbReference>
<keyword evidence="5 8" id="KW-0812">Transmembrane</keyword>
<dbReference type="InterPro" id="IPR004776">
    <property type="entry name" value="Mem_transp_PIN-like"/>
</dbReference>
<evidence type="ECO:0000256" key="7">
    <source>
        <dbReference type="ARBA" id="ARBA00023136"/>
    </source>
</evidence>
<dbReference type="PANTHER" id="PTHR36838:SF1">
    <property type="entry name" value="SLR1864 PROTEIN"/>
    <property type="match status" value="1"/>
</dbReference>
<evidence type="ECO:0000256" key="4">
    <source>
        <dbReference type="ARBA" id="ARBA00022475"/>
    </source>
</evidence>
<feature type="transmembrane region" description="Helical" evidence="8">
    <location>
        <begin position="161"/>
        <end position="182"/>
    </location>
</feature>
<comment type="similarity">
    <text evidence="2">Belongs to the auxin efflux carrier (TC 2.A.69) family.</text>
</comment>
<dbReference type="EMBL" id="VSSQ01027038">
    <property type="protein sequence ID" value="MPM76052.1"/>
    <property type="molecule type" value="Genomic_DNA"/>
</dbReference>
<dbReference type="InterPro" id="IPR038770">
    <property type="entry name" value="Na+/solute_symporter_sf"/>
</dbReference>
<evidence type="ECO:0000256" key="5">
    <source>
        <dbReference type="ARBA" id="ARBA00022692"/>
    </source>
</evidence>
<feature type="transmembrane region" description="Helical" evidence="8">
    <location>
        <begin position="44"/>
        <end position="64"/>
    </location>
</feature>
<comment type="subcellular location">
    <subcellularLocation>
        <location evidence="1">Cell membrane</location>
        <topology evidence="1">Multi-pass membrane protein</topology>
    </subcellularLocation>
</comment>